<feature type="transmembrane region" description="Helical" evidence="2">
    <location>
        <begin position="887"/>
        <end position="907"/>
    </location>
</feature>
<protein>
    <submittedName>
        <fullName evidence="3">Uncharacterized conserved protein</fullName>
    </submittedName>
</protein>
<dbReference type="STRING" id="996166.SAMN05192554_10433"/>
<proteinExistence type="predicted"/>
<dbReference type="AlphaFoldDB" id="A0A1G9UAY5"/>
<feature type="region of interest" description="Disordered" evidence="1">
    <location>
        <begin position="29"/>
        <end position="49"/>
    </location>
</feature>
<sequence>MRRTAGTAVVLVVLLLAGAAVAVPATAGHAAPAGTGETVLGDERQSADGATVVPQTAQLDLQRAFPGETDTDIASIEFTASSNTTVTAPQERTDGEVTFEFDRWSGDGDAGSSNTFDVVQGETYEVEYEATGASQGDAGYDTTRSVYISRSGGMSGTLEANVEYVEPAFGATDAGSTEEVRFEGASEQTLSVTVEFRNSGAGDMDLQSTSASAGADITASTASAPNRVDAGETEAVTVDITVDEAAREGVHSIDLTLEDSLGNVETVRFDIDVVKATSVESDEPVVDIGDVLVGTSESVPVTITEQTGYDSVDVSVSDPSGVNRNATASVSGLAGRLGAGDSRTGTATVAIDGGAVQHAEKTWTVRLDTDDPDAERESFRIDARVIYPAMFGDSTGTGASYTFDEPRGESTFTREVTATVENAGDLPLAIEDVSVGSPTFDDDYVSAEMTRGSNSIPGQDSRDYVLDVALDGEVPEGEHTLNLRFTSSNASAGTQTVEVPLTVEHETELGVDSERVEFGQLEISRTDTGTVTVSEVLGYNAIENLELRRVDGPDEGWLTVQRDVPEQLAAGSESQTVFSLQFDTDAEVLTPYEWTFRVDGDDVEPRTITVTAEPGIIEGEETHERLQSFEDHTDLGESAGSMDEMLTRLEEKIEDGDLESGQDISRGFTAAQTFVEYLDAAERVQEVRESEGNDAAQDELVRAASTYNTVALYVSELEDPELRELGQQALEEGNAVLDDEIATQRSYYEERIASEETSLLEEAMFKRSLARIAVLEGEDERATQLQTEADAAFEAYSTNVSRGQDSLQEARSARENLSGSTLTSVGGTPLLLNPANLGPFDDRRAHIESQYDGAIEHFEAVGEQETADSIRAERDQRLSALSTARTAMFVVTAGYVLAFLALVLHLIRGTLAYVSDANEAVSGEFLV</sequence>
<evidence type="ECO:0000256" key="1">
    <source>
        <dbReference type="SAM" id="MobiDB-lite"/>
    </source>
</evidence>
<dbReference type="RefSeq" id="WP_089731814.1">
    <property type="nucleotide sequence ID" value="NZ_FNIA01000004.1"/>
</dbReference>
<gene>
    <name evidence="3" type="ORF">SAMN05192554_10433</name>
</gene>
<reference evidence="3 4" key="1">
    <citation type="submission" date="2016-10" db="EMBL/GenBank/DDBJ databases">
        <authorList>
            <person name="de Groot N.N."/>
        </authorList>
    </citation>
    <scope>NUCLEOTIDE SEQUENCE [LARGE SCALE GENOMIC DNA]</scope>
    <source>
        <strain evidence="4">EB21,IBRC-M 10013,KCTC 4048</strain>
    </source>
</reference>
<keyword evidence="2" id="KW-0472">Membrane</keyword>
<dbReference type="Proteomes" id="UP000199370">
    <property type="component" value="Unassembled WGS sequence"/>
</dbReference>
<keyword evidence="2" id="KW-0812">Transmembrane</keyword>
<name>A0A1G9UAY5_9EURY</name>
<dbReference type="EMBL" id="FNIA01000004">
    <property type="protein sequence ID" value="SDM57111.1"/>
    <property type="molecule type" value="Genomic_DNA"/>
</dbReference>
<evidence type="ECO:0000313" key="3">
    <source>
        <dbReference type="EMBL" id="SDM57111.1"/>
    </source>
</evidence>
<accession>A0A1G9UAY5</accession>
<dbReference type="OrthoDB" id="346198at2157"/>
<keyword evidence="4" id="KW-1185">Reference proteome</keyword>
<evidence type="ECO:0000313" key="4">
    <source>
        <dbReference type="Proteomes" id="UP000199370"/>
    </source>
</evidence>
<evidence type="ECO:0000256" key="2">
    <source>
        <dbReference type="SAM" id="Phobius"/>
    </source>
</evidence>
<organism evidence="3 4">
    <name type="scientific">Haloarchaeobius iranensis</name>
    <dbReference type="NCBI Taxonomy" id="996166"/>
    <lineage>
        <taxon>Archaea</taxon>
        <taxon>Methanobacteriati</taxon>
        <taxon>Methanobacteriota</taxon>
        <taxon>Stenosarchaea group</taxon>
        <taxon>Halobacteria</taxon>
        <taxon>Halobacteriales</taxon>
        <taxon>Halorubellaceae</taxon>
        <taxon>Haloarchaeobius</taxon>
    </lineage>
</organism>
<keyword evidence="2" id="KW-1133">Transmembrane helix</keyword>